<dbReference type="EMBL" id="KZ502094">
    <property type="protein sequence ID" value="PKU83560.1"/>
    <property type="molecule type" value="Genomic_DNA"/>
</dbReference>
<organism evidence="2 3">
    <name type="scientific">Dendrobium catenatum</name>
    <dbReference type="NCBI Taxonomy" id="906689"/>
    <lineage>
        <taxon>Eukaryota</taxon>
        <taxon>Viridiplantae</taxon>
        <taxon>Streptophyta</taxon>
        <taxon>Embryophyta</taxon>
        <taxon>Tracheophyta</taxon>
        <taxon>Spermatophyta</taxon>
        <taxon>Magnoliopsida</taxon>
        <taxon>Liliopsida</taxon>
        <taxon>Asparagales</taxon>
        <taxon>Orchidaceae</taxon>
        <taxon>Epidendroideae</taxon>
        <taxon>Malaxideae</taxon>
        <taxon>Dendrobiinae</taxon>
        <taxon>Dendrobium</taxon>
    </lineage>
</organism>
<accession>A0A2I0X6N9</accession>
<proteinExistence type="predicted"/>
<reference evidence="2 3" key="1">
    <citation type="journal article" date="2016" name="Sci. Rep.">
        <title>The Dendrobium catenatum Lindl. genome sequence provides insights into polysaccharide synthase, floral development and adaptive evolution.</title>
        <authorList>
            <person name="Zhang G.Q."/>
            <person name="Xu Q."/>
            <person name="Bian C."/>
            <person name="Tsai W.C."/>
            <person name="Yeh C.M."/>
            <person name="Liu K.W."/>
            <person name="Yoshida K."/>
            <person name="Zhang L.S."/>
            <person name="Chang S.B."/>
            <person name="Chen F."/>
            <person name="Shi Y."/>
            <person name="Su Y.Y."/>
            <person name="Zhang Y.Q."/>
            <person name="Chen L.J."/>
            <person name="Yin Y."/>
            <person name="Lin M."/>
            <person name="Huang H."/>
            <person name="Deng H."/>
            <person name="Wang Z.W."/>
            <person name="Zhu S.L."/>
            <person name="Zhao X."/>
            <person name="Deng C."/>
            <person name="Niu S.C."/>
            <person name="Huang J."/>
            <person name="Wang M."/>
            <person name="Liu G.H."/>
            <person name="Yang H.J."/>
            <person name="Xiao X.J."/>
            <person name="Hsiao Y.Y."/>
            <person name="Wu W.L."/>
            <person name="Chen Y.Y."/>
            <person name="Mitsuda N."/>
            <person name="Ohme-Takagi M."/>
            <person name="Luo Y.B."/>
            <person name="Van de Peer Y."/>
            <person name="Liu Z.J."/>
        </authorList>
    </citation>
    <scope>NUCLEOTIDE SEQUENCE [LARGE SCALE GENOMIC DNA]</scope>
    <source>
        <tissue evidence="2">The whole plant</tissue>
    </source>
</reference>
<sequence>MAQPQGFVDPSFPDYVCLLQKSIYGLKQSPTKWFEIFSTYLLKFGFTHSTADPSLLLYCNNSITIYILVYVDDILLTGNHDPTIEKLMLGLSNEFHMKNLGQISYFLGIQMLHTADRLHLSQSSYARDLLTHARISDCKPISSPIPTKVLTSLDHILVPTEAKQFRHLVGSLQYLTITRPDIVYTVNKLCQHMYQPLEDDFKLLKRLLRYIKGTLFFGLPIRSGSLELLAYSDSDWAGDPIDRKSTLGYCAFLGDTLISWFVKKQKTLARSSIEAEYRALTTAATDLIWLRRLLDEFHISTSQPTVLFCDNISAIALANNPIFHPRTKHIEINFHFIRDCIKNQVLKITHVYTEDQLADLFTKSLSIPQFAQLRNKLTLAEAHVSLRGRIKQTTFSPAMC</sequence>
<dbReference type="Proteomes" id="UP000233837">
    <property type="component" value="Unassembled WGS sequence"/>
</dbReference>
<dbReference type="InterPro" id="IPR013103">
    <property type="entry name" value="RVT_2"/>
</dbReference>
<dbReference type="Pfam" id="PF07727">
    <property type="entry name" value="RVT_2"/>
    <property type="match status" value="1"/>
</dbReference>
<dbReference type="AlphaFoldDB" id="A0A2I0X6N9"/>
<protein>
    <submittedName>
        <fullName evidence="2">Putative mitochondrial protein</fullName>
    </submittedName>
</protein>
<dbReference type="PANTHER" id="PTHR11439">
    <property type="entry name" value="GAG-POL-RELATED RETROTRANSPOSON"/>
    <property type="match status" value="1"/>
</dbReference>
<dbReference type="PANTHER" id="PTHR11439:SF524">
    <property type="entry name" value="RNA-DIRECTED DNA POLYMERASE, PROTEIN KINASE RLK-PELLE-DLSV FAMILY"/>
    <property type="match status" value="1"/>
</dbReference>
<dbReference type="SUPFAM" id="SSF56672">
    <property type="entry name" value="DNA/RNA polymerases"/>
    <property type="match status" value="1"/>
</dbReference>
<reference evidence="2 3" key="2">
    <citation type="journal article" date="2017" name="Nature">
        <title>The Apostasia genome and the evolution of orchids.</title>
        <authorList>
            <person name="Zhang G.Q."/>
            <person name="Liu K.W."/>
            <person name="Li Z."/>
            <person name="Lohaus R."/>
            <person name="Hsiao Y.Y."/>
            <person name="Niu S.C."/>
            <person name="Wang J.Y."/>
            <person name="Lin Y.C."/>
            <person name="Xu Q."/>
            <person name="Chen L.J."/>
            <person name="Yoshida K."/>
            <person name="Fujiwara S."/>
            <person name="Wang Z.W."/>
            <person name="Zhang Y.Q."/>
            <person name="Mitsuda N."/>
            <person name="Wang M."/>
            <person name="Liu G.H."/>
            <person name="Pecoraro L."/>
            <person name="Huang H.X."/>
            <person name="Xiao X.J."/>
            <person name="Lin M."/>
            <person name="Wu X.Y."/>
            <person name="Wu W.L."/>
            <person name="Chen Y.Y."/>
            <person name="Chang S.B."/>
            <person name="Sakamoto S."/>
            <person name="Ohme-Takagi M."/>
            <person name="Yagi M."/>
            <person name="Zeng S.J."/>
            <person name="Shen C.Y."/>
            <person name="Yeh C.M."/>
            <person name="Luo Y.B."/>
            <person name="Tsai W.C."/>
            <person name="Van de Peer Y."/>
            <person name="Liu Z.J."/>
        </authorList>
    </citation>
    <scope>NUCLEOTIDE SEQUENCE [LARGE SCALE GENOMIC DNA]</scope>
    <source>
        <tissue evidence="2">The whole plant</tissue>
    </source>
</reference>
<evidence type="ECO:0000313" key="3">
    <source>
        <dbReference type="Proteomes" id="UP000233837"/>
    </source>
</evidence>
<name>A0A2I0X6N9_9ASPA</name>
<evidence type="ECO:0000313" key="2">
    <source>
        <dbReference type="EMBL" id="PKU83560.1"/>
    </source>
</evidence>
<gene>
    <name evidence="2" type="ORF">MA16_Dca008247</name>
</gene>
<evidence type="ECO:0000259" key="1">
    <source>
        <dbReference type="Pfam" id="PF07727"/>
    </source>
</evidence>
<keyword evidence="3" id="KW-1185">Reference proteome</keyword>
<feature type="domain" description="Reverse transcriptase Ty1/copia-type" evidence="1">
    <location>
        <begin position="1"/>
        <end position="145"/>
    </location>
</feature>
<dbReference type="InterPro" id="IPR043502">
    <property type="entry name" value="DNA/RNA_pol_sf"/>
</dbReference>
<dbReference type="CDD" id="cd09272">
    <property type="entry name" value="RNase_HI_RT_Ty1"/>
    <property type="match status" value="1"/>
</dbReference>